<dbReference type="AlphaFoldDB" id="A0A0F9F3N2"/>
<sequence length="99" mass="11073">IELDKLWIFQDPSSRYAGTSYLKIPYAAKPVVTSDDSSEPDVPETLYQAIVEFVVTRGHFSRGHHDIGQLHDGLYGKALTTYNAMGKTNEDQDVVMKVV</sequence>
<accession>A0A0F9F3N2</accession>
<gene>
    <name evidence="1" type="ORF">LCGC14_2078440</name>
</gene>
<organism evidence="1">
    <name type="scientific">marine sediment metagenome</name>
    <dbReference type="NCBI Taxonomy" id="412755"/>
    <lineage>
        <taxon>unclassified sequences</taxon>
        <taxon>metagenomes</taxon>
        <taxon>ecological metagenomes</taxon>
    </lineage>
</organism>
<evidence type="ECO:0000313" key="1">
    <source>
        <dbReference type="EMBL" id="KKL73086.1"/>
    </source>
</evidence>
<proteinExistence type="predicted"/>
<feature type="non-terminal residue" evidence="1">
    <location>
        <position position="1"/>
    </location>
</feature>
<protein>
    <submittedName>
        <fullName evidence="1">Uncharacterized protein</fullName>
    </submittedName>
</protein>
<name>A0A0F9F3N2_9ZZZZ</name>
<comment type="caution">
    <text evidence="1">The sequence shown here is derived from an EMBL/GenBank/DDBJ whole genome shotgun (WGS) entry which is preliminary data.</text>
</comment>
<reference evidence="1" key="1">
    <citation type="journal article" date="2015" name="Nature">
        <title>Complex archaea that bridge the gap between prokaryotes and eukaryotes.</title>
        <authorList>
            <person name="Spang A."/>
            <person name="Saw J.H."/>
            <person name="Jorgensen S.L."/>
            <person name="Zaremba-Niedzwiedzka K."/>
            <person name="Martijn J."/>
            <person name="Lind A.E."/>
            <person name="van Eijk R."/>
            <person name="Schleper C."/>
            <person name="Guy L."/>
            <person name="Ettema T.J."/>
        </authorList>
    </citation>
    <scope>NUCLEOTIDE SEQUENCE</scope>
</reference>
<dbReference type="EMBL" id="LAZR01025073">
    <property type="protein sequence ID" value="KKL73086.1"/>
    <property type="molecule type" value="Genomic_DNA"/>
</dbReference>